<dbReference type="GeneID" id="81581619"/>
<dbReference type="Pfam" id="PF00155">
    <property type="entry name" value="Aminotran_1_2"/>
    <property type="match status" value="1"/>
</dbReference>
<name>A0AAD6EEM4_9EURO</name>
<dbReference type="PROSITE" id="PS00105">
    <property type="entry name" value="AA_TRANSFER_CLASS_1"/>
    <property type="match status" value="1"/>
</dbReference>
<evidence type="ECO:0000313" key="5">
    <source>
        <dbReference type="Proteomes" id="UP001213799"/>
    </source>
</evidence>
<evidence type="ECO:0000256" key="1">
    <source>
        <dbReference type="ARBA" id="ARBA00007441"/>
    </source>
</evidence>
<reference evidence="4" key="1">
    <citation type="journal article" date="2023" name="IMA Fungus">
        <title>Comparative genomic study of the Penicillium genus elucidates a diverse pangenome and 15 lateral gene transfer events.</title>
        <authorList>
            <person name="Petersen C."/>
            <person name="Sorensen T."/>
            <person name="Nielsen M.R."/>
            <person name="Sondergaard T.E."/>
            <person name="Sorensen J.L."/>
            <person name="Fitzpatrick D.A."/>
            <person name="Frisvad J.C."/>
            <person name="Nielsen K.L."/>
        </authorList>
    </citation>
    <scope>NUCLEOTIDE SEQUENCE</scope>
    <source>
        <strain evidence="4">IBT 12815</strain>
    </source>
</reference>
<dbReference type="GO" id="GO:0003824">
    <property type="term" value="F:catalytic activity"/>
    <property type="evidence" value="ECO:0007669"/>
    <property type="project" value="InterPro"/>
</dbReference>
<dbReference type="Gene3D" id="3.90.1150.10">
    <property type="entry name" value="Aspartate Aminotransferase, domain 1"/>
    <property type="match status" value="1"/>
</dbReference>
<comment type="similarity">
    <text evidence="1">Belongs to the class-I pyridoxal-phosphate-dependent aminotransferase family.</text>
</comment>
<dbReference type="Gene3D" id="3.40.640.10">
    <property type="entry name" value="Type I PLP-dependent aspartate aminotransferase-like (Major domain)"/>
    <property type="match status" value="1"/>
</dbReference>
<reference evidence="4" key="2">
    <citation type="submission" date="2023-01" db="EMBL/GenBank/DDBJ databases">
        <authorList>
            <person name="Petersen C."/>
        </authorList>
    </citation>
    <scope>NUCLEOTIDE SEQUENCE</scope>
    <source>
        <strain evidence="4">IBT 12815</strain>
    </source>
</reference>
<dbReference type="InterPro" id="IPR015424">
    <property type="entry name" value="PyrdxlP-dep_Trfase"/>
</dbReference>
<comment type="caution">
    <text evidence="4">The sequence shown here is derived from an EMBL/GenBank/DDBJ whole genome shotgun (WGS) entry which is preliminary data.</text>
</comment>
<dbReference type="SUPFAM" id="SSF53383">
    <property type="entry name" value="PLP-dependent transferases"/>
    <property type="match status" value="1"/>
</dbReference>
<evidence type="ECO:0000313" key="4">
    <source>
        <dbReference type="EMBL" id="KAJ5615205.1"/>
    </source>
</evidence>
<sequence length="371" mass="41290">MKYERMPIEIEAPEEYGYDKIKYNLSESSITDQTIESLGLQIPNLKLLYNEHRGETELRKLIADDADVSADDVLITSGAAGALFIITTSQLGSTHAGERNHLVVVRPNYATNLETPRATGCEISYIDVTFESGFQPNIDDIEDAIKPNTRLVSVTCPHNPTGSTLSREALDRLVAVTKKKGVLLLVDETYRDIAFSQKLPSAASLGDHVLSVSSLSKSFGIPGIRIGWLITTNRALQEVFLAAKEQICISGSVIDEWIATQVLSERKKILAHTTQEMNVRLQMVESWIESEDLLEWVKPTGGVVCFPRIKKEPKGGLPAFYDRLLKKYATYVGPGHWFELPDNFFRLGYGWPTREELEGGMKAISAALRDD</sequence>
<dbReference type="InterPro" id="IPR015421">
    <property type="entry name" value="PyrdxlP-dep_Trfase_major"/>
</dbReference>
<dbReference type="Proteomes" id="UP001213799">
    <property type="component" value="Unassembled WGS sequence"/>
</dbReference>
<dbReference type="RefSeq" id="XP_056756372.1">
    <property type="nucleotide sequence ID" value="XM_056891377.1"/>
</dbReference>
<dbReference type="EMBL" id="JAQJAE010000001">
    <property type="protein sequence ID" value="KAJ5615205.1"/>
    <property type="molecule type" value="Genomic_DNA"/>
</dbReference>
<dbReference type="AlphaFoldDB" id="A0AAD6EEM4"/>
<evidence type="ECO:0000259" key="3">
    <source>
        <dbReference type="Pfam" id="PF00155"/>
    </source>
</evidence>
<dbReference type="InterPro" id="IPR004839">
    <property type="entry name" value="Aminotransferase_I/II_large"/>
</dbReference>
<keyword evidence="5" id="KW-1185">Reference proteome</keyword>
<dbReference type="GO" id="GO:0030170">
    <property type="term" value="F:pyridoxal phosphate binding"/>
    <property type="evidence" value="ECO:0007669"/>
    <property type="project" value="InterPro"/>
</dbReference>
<organism evidence="4 5">
    <name type="scientific">Penicillium hordei</name>
    <dbReference type="NCBI Taxonomy" id="40994"/>
    <lineage>
        <taxon>Eukaryota</taxon>
        <taxon>Fungi</taxon>
        <taxon>Dikarya</taxon>
        <taxon>Ascomycota</taxon>
        <taxon>Pezizomycotina</taxon>
        <taxon>Eurotiomycetes</taxon>
        <taxon>Eurotiomycetidae</taxon>
        <taxon>Eurotiales</taxon>
        <taxon>Aspergillaceae</taxon>
        <taxon>Penicillium</taxon>
    </lineage>
</organism>
<keyword evidence="2" id="KW-0663">Pyridoxal phosphate</keyword>
<dbReference type="PANTHER" id="PTHR43510">
    <property type="entry name" value="AMINOTRANSFERASE FUNCTION, HYPOTHETICAL (EUROFUNG)"/>
    <property type="match status" value="1"/>
</dbReference>
<feature type="domain" description="Aminotransferase class I/classII large" evidence="3">
    <location>
        <begin position="48"/>
        <end position="364"/>
    </location>
</feature>
<dbReference type="CDD" id="cd00609">
    <property type="entry name" value="AAT_like"/>
    <property type="match status" value="1"/>
</dbReference>
<accession>A0AAD6EEM4</accession>
<proteinExistence type="inferred from homology"/>
<dbReference type="PANTHER" id="PTHR43510:SF1">
    <property type="entry name" value="AMINOTRANSFERASE FUNCTION, HYPOTHETICAL (EUROFUNG)"/>
    <property type="match status" value="1"/>
</dbReference>
<gene>
    <name evidence="4" type="ORF">N7537_000319</name>
</gene>
<dbReference type="InterPro" id="IPR004838">
    <property type="entry name" value="NHTrfase_class1_PyrdxlP-BS"/>
</dbReference>
<dbReference type="InterPro" id="IPR015422">
    <property type="entry name" value="PyrdxlP-dep_Trfase_small"/>
</dbReference>
<evidence type="ECO:0000256" key="2">
    <source>
        <dbReference type="ARBA" id="ARBA00022898"/>
    </source>
</evidence>
<protein>
    <recommendedName>
        <fullName evidence="3">Aminotransferase class I/classII large domain-containing protein</fullName>
    </recommendedName>
</protein>